<dbReference type="GO" id="GO:0008235">
    <property type="term" value="F:metalloexopeptidase activity"/>
    <property type="evidence" value="ECO:0007669"/>
    <property type="project" value="TreeGrafter"/>
</dbReference>
<keyword evidence="3" id="KW-0378">Hydrolase</keyword>
<evidence type="ECO:0000313" key="7">
    <source>
        <dbReference type="EMBL" id="VFJ12848.1"/>
    </source>
</evidence>
<gene>
    <name evidence="7" type="ORF">NFRAN_0527</name>
</gene>
<dbReference type="InterPro" id="IPR028090">
    <property type="entry name" value="JAB_dom_prok"/>
</dbReference>
<evidence type="ECO:0000256" key="2">
    <source>
        <dbReference type="ARBA" id="ARBA00022723"/>
    </source>
</evidence>
<evidence type="ECO:0000259" key="6">
    <source>
        <dbReference type="SMART" id="SM00232"/>
    </source>
</evidence>
<dbReference type="AlphaFoldDB" id="A0A484I532"/>
<evidence type="ECO:0000256" key="1">
    <source>
        <dbReference type="ARBA" id="ARBA00022670"/>
    </source>
</evidence>
<dbReference type="KEGG" id="nfn:NFRAN_0527"/>
<dbReference type="InterPro" id="IPR000555">
    <property type="entry name" value="JAMM/MPN+_dom"/>
</dbReference>
<keyword evidence="2" id="KW-0479">Metal-binding</keyword>
<proteinExistence type="predicted"/>
<dbReference type="Pfam" id="PF14464">
    <property type="entry name" value="Prok-JAB"/>
    <property type="match status" value="1"/>
</dbReference>
<dbReference type="GeneID" id="39420045"/>
<sequence>MGNGISILVSRGQISILDEFVRDNQPLEACAILLGKRESNAFVIKEIVPAQNRDSSIVRFTIDDDMLFEIYKLADKKNLSVVGIFHSHPSEPYPSSTDKSYMKVNPVPWIIKSTTTDEMRCFISSDQVNDNESQIEEIEIKIRD</sequence>
<dbReference type="GO" id="GO:0008270">
    <property type="term" value="F:zinc ion binding"/>
    <property type="evidence" value="ECO:0007669"/>
    <property type="project" value="TreeGrafter"/>
</dbReference>
<dbReference type="Proteomes" id="UP000294299">
    <property type="component" value="Chromosome NFRAN"/>
</dbReference>
<reference evidence="7 8" key="1">
    <citation type="submission" date="2019-02" db="EMBL/GenBank/DDBJ databases">
        <authorList>
            <person name="Lehtovirta-Morley E L."/>
        </authorList>
    </citation>
    <scope>NUCLEOTIDE SEQUENCE [LARGE SCALE GENOMIC DNA]</scope>
    <source>
        <strain evidence="7">NFRAN1</strain>
    </source>
</reference>
<dbReference type="InterPro" id="IPR051929">
    <property type="entry name" value="VirAsm_ModProt"/>
</dbReference>
<keyword evidence="1" id="KW-0645">Protease</keyword>
<keyword evidence="8" id="KW-1185">Reference proteome</keyword>
<dbReference type="PANTHER" id="PTHR34858:SF1">
    <property type="entry name" value="CYSO-CYSTEINE PEPTIDASE"/>
    <property type="match status" value="1"/>
</dbReference>
<dbReference type="SUPFAM" id="SSF102712">
    <property type="entry name" value="JAB1/MPN domain"/>
    <property type="match status" value="1"/>
</dbReference>
<name>A0A484I532_9ARCH</name>
<dbReference type="PANTHER" id="PTHR34858">
    <property type="entry name" value="CYSO-CYSTEINE PEPTIDASE"/>
    <property type="match status" value="1"/>
</dbReference>
<evidence type="ECO:0000256" key="3">
    <source>
        <dbReference type="ARBA" id="ARBA00022801"/>
    </source>
</evidence>
<evidence type="ECO:0000313" key="8">
    <source>
        <dbReference type="Proteomes" id="UP000294299"/>
    </source>
</evidence>
<evidence type="ECO:0000256" key="4">
    <source>
        <dbReference type="ARBA" id="ARBA00022833"/>
    </source>
</evidence>
<keyword evidence="5" id="KW-0482">Metalloprotease</keyword>
<keyword evidence="4" id="KW-0862">Zinc</keyword>
<dbReference type="RefSeq" id="WP_134482871.1">
    <property type="nucleotide sequence ID" value="NZ_LR216287.1"/>
</dbReference>
<dbReference type="CDD" id="cd08070">
    <property type="entry name" value="MPN_like"/>
    <property type="match status" value="1"/>
</dbReference>
<protein>
    <submittedName>
        <fullName evidence="7">Mov34/MPN/PAD-1 family protein</fullName>
    </submittedName>
</protein>
<dbReference type="EMBL" id="LR216287">
    <property type="protein sequence ID" value="VFJ12848.1"/>
    <property type="molecule type" value="Genomic_DNA"/>
</dbReference>
<dbReference type="OrthoDB" id="10589at2157"/>
<dbReference type="GO" id="GO:0006508">
    <property type="term" value="P:proteolysis"/>
    <property type="evidence" value="ECO:0007669"/>
    <property type="project" value="UniProtKB-KW"/>
</dbReference>
<dbReference type="Gene3D" id="3.40.140.10">
    <property type="entry name" value="Cytidine Deaminase, domain 2"/>
    <property type="match status" value="1"/>
</dbReference>
<feature type="domain" description="JAB1/MPN/MOV34 metalloenzyme" evidence="6">
    <location>
        <begin position="5"/>
        <end position="138"/>
    </location>
</feature>
<organism evidence="7 8">
    <name type="scientific">Candidatus Nitrosocosmicus franklandianus</name>
    <dbReference type="NCBI Taxonomy" id="1798806"/>
    <lineage>
        <taxon>Archaea</taxon>
        <taxon>Nitrososphaerota</taxon>
        <taxon>Nitrososphaeria</taxon>
        <taxon>Nitrososphaerales</taxon>
        <taxon>Nitrososphaeraceae</taxon>
        <taxon>Candidatus Nitrosocosmicus</taxon>
    </lineage>
</organism>
<accession>A0A484I532</accession>
<evidence type="ECO:0000256" key="5">
    <source>
        <dbReference type="ARBA" id="ARBA00023049"/>
    </source>
</evidence>
<dbReference type="SMART" id="SM00232">
    <property type="entry name" value="JAB_MPN"/>
    <property type="match status" value="1"/>
</dbReference>